<dbReference type="Pfam" id="PF04080">
    <property type="entry name" value="Per1"/>
    <property type="match status" value="1"/>
</dbReference>
<dbReference type="GO" id="GO:0005789">
    <property type="term" value="C:endoplasmic reticulum membrane"/>
    <property type="evidence" value="ECO:0007669"/>
    <property type="project" value="UniProtKB-SubCell"/>
</dbReference>
<dbReference type="InterPro" id="IPR007217">
    <property type="entry name" value="Per1-like"/>
</dbReference>
<feature type="chain" id="PRO_5016477865" description="Post-GPI attachment to proteins factor 3" evidence="7">
    <location>
        <begin position="18"/>
        <end position="344"/>
    </location>
</feature>
<keyword evidence="4 7" id="KW-0732">Signal</keyword>
<dbReference type="VEuPathDB" id="FungiDB:PLEOSDRAFT_1074131"/>
<accession>A0A067PCD8</accession>
<evidence type="ECO:0000313" key="9">
    <source>
        <dbReference type="Proteomes" id="UP000027073"/>
    </source>
</evidence>
<keyword evidence="2 7" id="KW-0337">GPI-anchor biosynthesis</keyword>
<evidence type="ECO:0000256" key="7">
    <source>
        <dbReference type="RuleBase" id="RU365066"/>
    </source>
</evidence>
<keyword evidence="3 7" id="KW-0812">Transmembrane</keyword>
<keyword evidence="7" id="KW-0256">Endoplasmic reticulum</keyword>
<evidence type="ECO:0000256" key="4">
    <source>
        <dbReference type="ARBA" id="ARBA00022729"/>
    </source>
</evidence>
<reference evidence="9" key="1">
    <citation type="journal article" date="2014" name="Proc. Natl. Acad. Sci. U.S.A.">
        <title>Extensive sampling of basidiomycete genomes demonstrates inadequacy of the white-rot/brown-rot paradigm for wood decay fungi.</title>
        <authorList>
            <person name="Riley R."/>
            <person name="Salamov A.A."/>
            <person name="Brown D.W."/>
            <person name="Nagy L.G."/>
            <person name="Floudas D."/>
            <person name="Held B.W."/>
            <person name="Levasseur A."/>
            <person name="Lombard V."/>
            <person name="Morin E."/>
            <person name="Otillar R."/>
            <person name="Lindquist E.A."/>
            <person name="Sun H."/>
            <person name="LaButti K.M."/>
            <person name="Schmutz J."/>
            <person name="Jabbour D."/>
            <person name="Luo H."/>
            <person name="Baker S.E."/>
            <person name="Pisabarro A.G."/>
            <person name="Walton J.D."/>
            <person name="Blanchette R.A."/>
            <person name="Henrissat B."/>
            <person name="Martin F."/>
            <person name="Cullen D."/>
            <person name="Hibbett D.S."/>
            <person name="Grigoriev I.V."/>
        </authorList>
    </citation>
    <scope>NUCLEOTIDE SEQUENCE [LARGE SCALE GENOMIC DNA]</scope>
    <source>
        <strain evidence="9">PC15</strain>
    </source>
</reference>
<comment type="caution">
    <text evidence="7">Lacks conserved residue(s) required for the propagation of feature annotation.</text>
</comment>
<gene>
    <name evidence="8" type="ORF">PLEOSDRAFT_1074131</name>
</gene>
<feature type="transmembrane region" description="Helical" evidence="7">
    <location>
        <begin position="209"/>
        <end position="230"/>
    </location>
</feature>
<evidence type="ECO:0000256" key="3">
    <source>
        <dbReference type="ARBA" id="ARBA00022692"/>
    </source>
</evidence>
<dbReference type="GO" id="GO:0016788">
    <property type="term" value="F:hydrolase activity, acting on ester bonds"/>
    <property type="evidence" value="ECO:0007669"/>
    <property type="project" value="TreeGrafter"/>
</dbReference>
<feature type="transmembrane region" description="Helical" evidence="7">
    <location>
        <begin position="167"/>
        <end position="188"/>
    </location>
</feature>
<feature type="transmembrane region" description="Helical" evidence="7">
    <location>
        <begin position="280"/>
        <end position="300"/>
    </location>
</feature>
<evidence type="ECO:0000256" key="6">
    <source>
        <dbReference type="ARBA" id="ARBA00023136"/>
    </source>
</evidence>
<feature type="transmembrane region" description="Helical" evidence="7">
    <location>
        <begin position="236"/>
        <end position="259"/>
    </location>
</feature>
<dbReference type="InParanoid" id="A0A067PCD8"/>
<dbReference type="FunCoup" id="A0A067PCD8">
    <property type="interactions" value="69"/>
</dbReference>
<dbReference type="STRING" id="1137138.A0A067PCD8"/>
<dbReference type="HOGENOM" id="CLU_032917_1_1_1"/>
<keyword evidence="5 7" id="KW-1133">Transmembrane helix</keyword>
<dbReference type="Proteomes" id="UP000027073">
    <property type="component" value="Unassembled WGS sequence"/>
</dbReference>
<name>A0A067PCD8_PLEO1</name>
<evidence type="ECO:0000256" key="5">
    <source>
        <dbReference type="ARBA" id="ARBA00022989"/>
    </source>
</evidence>
<feature type="transmembrane region" description="Helical" evidence="7">
    <location>
        <begin position="129"/>
        <end position="147"/>
    </location>
</feature>
<protein>
    <recommendedName>
        <fullName evidence="7">Post-GPI attachment to proteins factor 3</fullName>
    </recommendedName>
</protein>
<keyword evidence="6 7" id="KW-0472">Membrane</keyword>
<dbReference type="PANTHER" id="PTHR13148:SF0">
    <property type="entry name" value="POST-GPI ATTACHMENT TO PROTEINS FACTOR 3"/>
    <property type="match status" value="1"/>
</dbReference>
<proteinExistence type="inferred from homology"/>
<dbReference type="GO" id="GO:0006506">
    <property type="term" value="P:GPI anchor biosynthetic process"/>
    <property type="evidence" value="ECO:0007669"/>
    <property type="project" value="UniProtKB-KW"/>
</dbReference>
<comment type="function">
    <text evidence="7">Involved in the lipid remodeling steps of GPI-anchor maturation.</text>
</comment>
<evidence type="ECO:0000256" key="1">
    <source>
        <dbReference type="ARBA" id="ARBA00004127"/>
    </source>
</evidence>
<evidence type="ECO:0000313" key="8">
    <source>
        <dbReference type="EMBL" id="KDQ34092.1"/>
    </source>
</evidence>
<feature type="transmembrane region" description="Helical" evidence="7">
    <location>
        <begin position="312"/>
        <end position="331"/>
    </location>
</feature>
<feature type="signal peptide" evidence="7">
    <location>
        <begin position="1"/>
        <end position="17"/>
    </location>
</feature>
<dbReference type="AlphaFoldDB" id="A0A067PCD8"/>
<comment type="similarity">
    <text evidence="7">Belongs to the PGAP3 family.</text>
</comment>
<sequence length="344" mass="39306">MLVFVPIVLALISGAVASSGDRSQQFNRCVSKCDLDICQIQRPHLPLALRLTGWTCLDNCKYDCMHSVTSNDVASGRAVQQYYGKWPFWRLAGIQEPASVLFSLLNLWAHAHGLSMIRKHVSADHPMKTYYTIWAMVSINAWLWSSVFHTRAQKLLDLPTTEKLDYFGAALAILFALYYTVIRHFHLYPSTRSGLTSRPFRGLKRTSMAHKAWSLFCCTIYVGHVLYLSLLPRFDYSYNMIFNLVIGLTHNILWALYSLPASMTLLKRFPNEPRSYRPPFASSAALFVLLTTAATALELFDFPPWGGYIDAHSLWHLSTAPISLFWYRFLVEDATEPGWRFSRS</sequence>
<dbReference type="PANTHER" id="PTHR13148">
    <property type="entry name" value="PER1-RELATED"/>
    <property type="match status" value="1"/>
</dbReference>
<dbReference type="EMBL" id="KL198004">
    <property type="protein sequence ID" value="KDQ34092.1"/>
    <property type="molecule type" value="Genomic_DNA"/>
</dbReference>
<evidence type="ECO:0000256" key="2">
    <source>
        <dbReference type="ARBA" id="ARBA00022502"/>
    </source>
</evidence>
<dbReference type="OrthoDB" id="419770at2759"/>
<comment type="subcellular location">
    <subcellularLocation>
        <location evidence="1">Endomembrane system</location>
        <topology evidence="1">Multi-pass membrane protein</topology>
    </subcellularLocation>
    <subcellularLocation>
        <location evidence="7">Endoplasmic reticulum membrane</location>
        <topology evidence="7">Multi-pass membrane protein</topology>
    </subcellularLocation>
</comment>
<organism evidence="8 9">
    <name type="scientific">Pleurotus ostreatus (strain PC15)</name>
    <name type="common">Oyster mushroom</name>
    <dbReference type="NCBI Taxonomy" id="1137138"/>
    <lineage>
        <taxon>Eukaryota</taxon>
        <taxon>Fungi</taxon>
        <taxon>Dikarya</taxon>
        <taxon>Basidiomycota</taxon>
        <taxon>Agaricomycotina</taxon>
        <taxon>Agaricomycetes</taxon>
        <taxon>Agaricomycetidae</taxon>
        <taxon>Agaricales</taxon>
        <taxon>Pleurotineae</taxon>
        <taxon>Pleurotaceae</taxon>
        <taxon>Pleurotus</taxon>
    </lineage>
</organism>